<gene>
    <name evidence="1" type="ORF">TSG867_LOCUS23676</name>
</gene>
<dbReference type="EMBL" id="CAJOBQ010002065">
    <property type="protein sequence ID" value="CAF4536739.1"/>
    <property type="molecule type" value="Genomic_DNA"/>
</dbReference>
<comment type="caution">
    <text evidence="1">The sequence shown here is derived from an EMBL/GenBank/DDBJ whole genome shotgun (WGS) entry which is preliminary data.</text>
</comment>
<proteinExistence type="predicted"/>
<reference evidence="1" key="1">
    <citation type="submission" date="2021-02" db="EMBL/GenBank/DDBJ databases">
        <authorList>
            <person name="Nowell W R."/>
        </authorList>
    </citation>
    <scope>NUCLEOTIDE SEQUENCE</scope>
</reference>
<evidence type="ECO:0000313" key="2">
    <source>
        <dbReference type="Proteomes" id="UP000663862"/>
    </source>
</evidence>
<dbReference type="AlphaFoldDB" id="A0A820XMD1"/>
<evidence type="ECO:0000313" key="1">
    <source>
        <dbReference type="EMBL" id="CAF4536739.1"/>
    </source>
</evidence>
<protein>
    <submittedName>
        <fullName evidence="1">Uncharacterized protein</fullName>
    </submittedName>
</protein>
<sequence>MNIKVDMGYSELALPTSQVKQLDLGYIDTVQVSSSTDNNIPIDRHGPVLIYWDGQVYEATAYSMPSLDAARVGLKPLISMKPDFNWRKSSLKRSILSFPSKRYYIDCNDINKVIGAEDKIEYFDREHDVKICITNEGGSKVWLIISANRFDIDIDQVARTVADFAPSLKSV</sequence>
<organism evidence="1 2">
    <name type="scientific">Rotaria socialis</name>
    <dbReference type="NCBI Taxonomy" id="392032"/>
    <lineage>
        <taxon>Eukaryota</taxon>
        <taxon>Metazoa</taxon>
        <taxon>Spiralia</taxon>
        <taxon>Gnathifera</taxon>
        <taxon>Rotifera</taxon>
        <taxon>Eurotatoria</taxon>
        <taxon>Bdelloidea</taxon>
        <taxon>Philodinida</taxon>
        <taxon>Philodinidae</taxon>
        <taxon>Rotaria</taxon>
    </lineage>
</organism>
<accession>A0A820XMD1</accession>
<name>A0A820XMD1_9BILA</name>
<dbReference type="Proteomes" id="UP000663862">
    <property type="component" value="Unassembled WGS sequence"/>
</dbReference>